<feature type="domain" description="HTH cro/C1-type" evidence="2">
    <location>
        <begin position="31"/>
        <end position="85"/>
    </location>
</feature>
<dbReference type="InterPro" id="IPR001387">
    <property type="entry name" value="Cro/C1-type_HTH"/>
</dbReference>
<dbReference type="Pfam" id="PF01381">
    <property type="entry name" value="HTH_3"/>
    <property type="match status" value="1"/>
</dbReference>
<feature type="region of interest" description="Disordered" evidence="1">
    <location>
        <begin position="1"/>
        <end position="26"/>
    </location>
</feature>
<gene>
    <name evidence="3" type="ORF">GCM10009716_37900</name>
</gene>
<dbReference type="InterPro" id="IPR012349">
    <property type="entry name" value="Split_barrel_FMN-bd"/>
</dbReference>
<feature type="region of interest" description="Disordered" evidence="1">
    <location>
        <begin position="188"/>
        <end position="226"/>
    </location>
</feature>
<dbReference type="InterPro" id="IPR010982">
    <property type="entry name" value="Lambda_DNA-bd_dom_sf"/>
</dbReference>
<proteinExistence type="predicted"/>
<dbReference type="InterPro" id="IPR024747">
    <property type="entry name" value="Pyridox_Oxase-rel"/>
</dbReference>
<dbReference type="Proteomes" id="UP001501303">
    <property type="component" value="Unassembled WGS sequence"/>
</dbReference>
<evidence type="ECO:0000259" key="2">
    <source>
        <dbReference type="PROSITE" id="PS50943"/>
    </source>
</evidence>
<dbReference type="SMART" id="SM00530">
    <property type="entry name" value="HTH_XRE"/>
    <property type="match status" value="1"/>
</dbReference>
<accession>A0ABN2PR21</accession>
<dbReference type="EMBL" id="BAAAMJ010000044">
    <property type="protein sequence ID" value="GAA1926159.1"/>
    <property type="molecule type" value="Genomic_DNA"/>
</dbReference>
<evidence type="ECO:0000313" key="3">
    <source>
        <dbReference type="EMBL" id="GAA1926159.1"/>
    </source>
</evidence>
<comment type="caution">
    <text evidence="3">The sequence shown here is derived from an EMBL/GenBank/DDBJ whole genome shotgun (WGS) entry which is preliminary data.</text>
</comment>
<name>A0ABN2PR21_9ACTN</name>
<protein>
    <recommendedName>
        <fullName evidence="2">HTH cro/C1-type domain-containing protein</fullName>
    </recommendedName>
</protein>
<sequence>MPQEGPPAGAGNDGPAGREHPEHPGDFARRVALRREQLGLTRTEVASRAGMAAEYLTYLEEHASSPSTGSLLRVAAALRTSVAELCGADLPDGPLPRLAASPELEELDPDECREKLTTQELGRISVATESGPAFIPVHYRLAGRAVLLPDPPAALAGRAPETDVVFEADAVDEATDEGWSVLLVGRARPVPAPGGEEGSGRPAGPGRWLSIDPDRITGRRIRRGGT</sequence>
<dbReference type="SUPFAM" id="SSF47413">
    <property type="entry name" value="lambda repressor-like DNA-binding domains"/>
    <property type="match status" value="1"/>
</dbReference>
<dbReference type="CDD" id="cd00093">
    <property type="entry name" value="HTH_XRE"/>
    <property type="match status" value="1"/>
</dbReference>
<organism evidence="3 4">
    <name type="scientific">Streptomyces sodiiphilus</name>
    <dbReference type="NCBI Taxonomy" id="226217"/>
    <lineage>
        <taxon>Bacteria</taxon>
        <taxon>Bacillati</taxon>
        <taxon>Actinomycetota</taxon>
        <taxon>Actinomycetes</taxon>
        <taxon>Kitasatosporales</taxon>
        <taxon>Streptomycetaceae</taxon>
        <taxon>Streptomyces</taxon>
    </lineage>
</organism>
<dbReference type="SUPFAM" id="SSF50475">
    <property type="entry name" value="FMN-binding split barrel"/>
    <property type="match status" value="1"/>
</dbReference>
<reference evidence="3 4" key="1">
    <citation type="journal article" date="2019" name="Int. J. Syst. Evol. Microbiol.">
        <title>The Global Catalogue of Microorganisms (GCM) 10K type strain sequencing project: providing services to taxonomists for standard genome sequencing and annotation.</title>
        <authorList>
            <consortium name="The Broad Institute Genomics Platform"/>
            <consortium name="The Broad Institute Genome Sequencing Center for Infectious Disease"/>
            <person name="Wu L."/>
            <person name="Ma J."/>
        </authorList>
    </citation>
    <scope>NUCLEOTIDE SEQUENCE [LARGE SCALE GENOMIC DNA]</scope>
    <source>
        <strain evidence="3 4">JCM 13581</strain>
    </source>
</reference>
<dbReference type="Gene3D" id="2.30.110.10">
    <property type="entry name" value="Electron Transport, Fmn-binding Protein, Chain A"/>
    <property type="match status" value="1"/>
</dbReference>
<dbReference type="PROSITE" id="PS50943">
    <property type="entry name" value="HTH_CROC1"/>
    <property type="match status" value="1"/>
</dbReference>
<feature type="compositionally biased region" description="Basic and acidic residues" evidence="1">
    <location>
        <begin position="16"/>
        <end position="26"/>
    </location>
</feature>
<dbReference type="Pfam" id="PF12900">
    <property type="entry name" value="Pyridox_ox_2"/>
    <property type="match status" value="1"/>
</dbReference>
<dbReference type="RefSeq" id="WP_344263972.1">
    <property type="nucleotide sequence ID" value="NZ_BAAAMJ010000044.1"/>
</dbReference>
<keyword evidence="4" id="KW-1185">Reference proteome</keyword>
<dbReference type="Gene3D" id="1.10.260.40">
    <property type="entry name" value="lambda repressor-like DNA-binding domains"/>
    <property type="match status" value="1"/>
</dbReference>
<evidence type="ECO:0000313" key="4">
    <source>
        <dbReference type="Proteomes" id="UP001501303"/>
    </source>
</evidence>
<feature type="compositionally biased region" description="Low complexity" evidence="1">
    <location>
        <begin position="1"/>
        <end position="15"/>
    </location>
</feature>
<evidence type="ECO:0000256" key="1">
    <source>
        <dbReference type="SAM" id="MobiDB-lite"/>
    </source>
</evidence>